<evidence type="ECO:0000256" key="4">
    <source>
        <dbReference type="ARBA" id="ARBA00022989"/>
    </source>
</evidence>
<evidence type="ECO:0000256" key="3">
    <source>
        <dbReference type="ARBA" id="ARBA00022824"/>
    </source>
</evidence>
<dbReference type="Proteomes" id="UP000008743">
    <property type="component" value="Unassembled WGS sequence"/>
</dbReference>
<dbReference type="InterPro" id="IPR003388">
    <property type="entry name" value="Reticulon"/>
</dbReference>
<protein>
    <recommendedName>
        <fullName evidence="6">Reticulon-like protein</fullName>
    </recommendedName>
</protein>
<evidence type="ECO:0000256" key="1">
    <source>
        <dbReference type="ARBA" id="ARBA00004477"/>
    </source>
</evidence>
<keyword evidence="5 6" id="KW-0472">Membrane</keyword>
<gene>
    <name evidence="9" type="ORF">CAOG_002943</name>
</gene>
<keyword evidence="10" id="KW-1185">Reference proteome</keyword>
<proteinExistence type="predicted"/>
<sequence>MSDLLDEAVPELNATEAELTPQQSNDNDNNSTSSDNGNNNAAAAHSSGSDNEYDKLEEEDNRIDDEAVVSHQPEPVAAAAAPAPAPVAAVVAAPALAPAPAPAPAPVAAAPASVAPESKKPSSSSSSSSAAAAAASTSASASSSSKGPIVLCSGCTSSSCSVSSCDLLYWKNPVHSGLALVAGVVAIWVLFLSKTTLVAMAAYATLATLISAIAYVHGSQLYLTIIKKQPAVHPFEAFLNNEVHIVNPDVAAEHVRRTLACTHACLQKVKGIVLVADLKTTATFAAGAAGVALVSCLFGCILKFGCVLLATHIGLFTIPKIYQLYQPQIDAQIAALRARAQQLFHQASQKVTDAARKKKQQ</sequence>
<name>A0A0D2WNC5_CAPO3</name>
<dbReference type="RefSeq" id="XP_004363782.2">
    <property type="nucleotide sequence ID" value="XM_004363725.2"/>
</dbReference>
<comment type="subcellular location">
    <subcellularLocation>
        <location evidence="1 6">Endoplasmic reticulum membrane</location>
        <topology evidence="1 6">Multi-pass membrane protein</topology>
    </subcellularLocation>
</comment>
<organism evidence="9 10">
    <name type="scientific">Capsaspora owczarzaki (strain ATCC 30864)</name>
    <dbReference type="NCBI Taxonomy" id="595528"/>
    <lineage>
        <taxon>Eukaryota</taxon>
        <taxon>Filasterea</taxon>
        <taxon>Capsaspora</taxon>
    </lineage>
</organism>
<dbReference type="Pfam" id="PF02453">
    <property type="entry name" value="Reticulon"/>
    <property type="match status" value="1"/>
</dbReference>
<accession>A0A0D2WNC5</accession>
<keyword evidence="4 6" id="KW-1133">Transmembrane helix</keyword>
<dbReference type="STRING" id="595528.A0A0D2WNC5"/>
<feature type="compositionally biased region" description="Low complexity" evidence="7">
    <location>
        <begin position="24"/>
        <end position="50"/>
    </location>
</feature>
<feature type="transmembrane region" description="Helical" evidence="6">
    <location>
        <begin position="197"/>
        <end position="216"/>
    </location>
</feature>
<evidence type="ECO:0000256" key="5">
    <source>
        <dbReference type="ARBA" id="ARBA00023136"/>
    </source>
</evidence>
<dbReference type="eggNOG" id="KOG1792">
    <property type="taxonomic scope" value="Eukaryota"/>
</dbReference>
<dbReference type="InterPro" id="IPR046964">
    <property type="entry name" value="RTN1-4"/>
</dbReference>
<feature type="compositionally biased region" description="Acidic residues" evidence="7">
    <location>
        <begin position="55"/>
        <end position="67"/>
    </location>
</feature>
<feature type="domain" description="Reticulon" evidence="8">
    <location>
        <begin position="164"/>
        <end position="361"/>
    </location>
</feature>
<evidence type="ECO:0000256" key="7">
    <source>
        <dbReference type="SAM" id="MobiDB-lite"/>
    </source>
</evidence>
<dbReference type="AlphaFoldDB" id="A0A0D2WNC5"/>
<keyword evidence="3 6" id="KW-0256">Endoplasmic reticulum</keyword>
<feature type="transmembrane region" description="Helical" evidence="6">
    <location>
        <begin position="284"/>
        <end position="310"/>
    </location>
</feature>
<evidence type="ECO:0000313" key="10">
    <source>
        <dbReference type="Proteomes" id="UP000008743"/>
    </source>
</evidence>
<dbReference type="PROSITE" id="PS50845">
    <property type="entry name" value="RETICULON"/>
    <property type="match status" value="1"/>
</dbReference>
<dbReference type="InParanoid" id="A0A0D2WNC5"/>
<dbReference type="PANTHER" id="PTHR45799">
    <property type="entry name" value="RETICULON-LIKE PROTEIN"/>
    <property type="match status" value="1"/>
</dbReference>
<evidence type="ECO:0000313" key="9">
    <source>
        <dbReference type="EMBL" id="KJE91878.1"/>
    </source>
</evidence>
<reference evidence="10" key="1">
    <citation type="submission" date="2011-02" db="EMBL/GenBank/DDBJ databases">
        <title>The Genome Sequence of Capsaspora owczarzaki ATCC 30864.</title>
        <authorList>
            <person name="Russ C."/>
            <person name="Cuomo C."/>
            <person name="Burger G."/>
            <person name="Gray M.W."/>
            <person name="Holland P.W.H."/>
            <person name="King N."/>
            <person name="Lang F.B.F."/>
            <person name="Roger A.J."/>
            <person name="Ruiz-Trillo I."/>
            <person name="Young S.K."/>
            <person name="Zeng Q."/>
            <person name="Gargeya S."/>
            <person name="Alvarado L."/>
            <person name="Berlin A."/>
            <person name="Chapman S.B."/>
            <person name="Chen Z."/>
            <person name="Freedman E."/>
            <person name="Gellesch M."/>
            <person name="Goldberg J."/>
            <person name="Griggs A."/>
            <person name="Gujja S."/>
            <person name="Heilman E."/>
            <person name="Heiman D."/>
            <person name="Howarth C."/>
            <person name="Mehta T."/>
            <person name="Neiman D."/>
            <person name="Pearson M."/>
            <person name="Roberts A."/>
            <person name="Saif S."/>
            <person name="Shea T."/>
            <person name="Shenoy N."/>
            <person name="Sisk P."/>
            <person name="Stolte C."/>
            <person name="Sykes S."/>
            <person name="White J."/>
            <person name="Yandava C."/>
            <person name="Haas B."/>
            <person name="Nusbaum C."/>
            <person name="Birren B."/>
        </authorList>
    </citation>
    <scope>NUCLEOTIDE SEQUENCE</scope>
    <source>
        <strain evidence="10">ATCC 30864</strain>
    </source>
</reference>
<dbReference type="PhylomeDB" id="A0A0D2WNC5"/>
<dbReference type="EMBL" id="KE346363">
    <property type="protein sequence ID" value="KJE91878.1"/>
    <property type="molecule type" value="Genomic_DNA"/>
</dbReference>
<feature type="transmembrane region" description="Helical" evidence="6">
    <location>
        <begin position="174"/>
        <end position="192"/>
    </location>
</feature>
<feature type="region of interest" description="Disordered" evidence="7">
    <location>
        <begin position="1"/>
        <end position="81"/>
    </location>
</feature>
<dbReference type="PANTHER" id="PTHR45799:SF2">
    <property type="entry name" value="RETICULON-LIKE PROTEIN"/>
    <property type="match status" value="1"/>
</dbReference>
<dbReference type="OrthoDB" id="567788at2759"/>
<keyword evidence="2 6" id="KW-0812">Transmembrane</keyword>
<dbReference type="GO" id="GO:0005789">
    <property type="term" value="C:endoplasmic reticulum membrane"/>
    <property type="evidence" value="ECO:0007669"/>
    <property type="project" value="UniProtKB-SubCell"/>
</dbReference>
<evidence type="ECO:0000256" key="6">
    <source>
        <dbReference type="RuleBase" id="RU363132"/>
    </source>
</evidence>
<evidence type="ECO:0000256" key="2">
    <source>
        <dbReference type="ARBA" id="ARBA00022692"/>
    </source>
</evidence>
<evidence type="ECO:0000259" key="8">
    <source>
        <dbReference type="PROSITE" id="PS50845"/>
    </source>
</evidence>